<evidence type="ECO:0000256" key="11">
    <source>
        <dbReference type="SAM" id="Phobius"/>
    </source>
</evidence>
<evidence type="ECO:0000313" key="14">
    <source>
        <dbReference type="Proteomes" id="UP000030624"/>
    </source>
</evidence>
<name>A0A0A7GET0_GEOAI</name>
<dbReference type="Proteomes" id="UP000030624">
    <property type="component" value="Chromosome"/>
</dbReference>
<dbReference type="PANTHER" id="PTHR10806:SF6">
    <property type="entry name" value="SIGNAL PEPTIDASE COMPLEX CATALYTIC SUBUNIT SEC11"/>
    <property type="match status" value="1"/>
</dbReference>
<evidence type="ECO:0000256" key="1">
    <source>
        <dbReference type="ARBA" id="ARBA00004648"/>
    </source>
</evidence>
<keyword evidence="6" id="KW-0735">Signal-anchor</keyword>
<feature type="transmembrane region" description="Helical" evidence="11">
    <location>
        <begin position="182"/>
        <end position="203"/>
    </location>
</feature>
<comment type="function">
    <text evidence="10">Catalytic component of the signal peptidase complex (SPC) which catalyzes the cleavage of N-terminal signal sequences from nascent proteins as they are translocated into the lumen of the endoplasmic reticulum. Specifically cleaves N-terminal signal peptides that contain a hydrophobic alpha-helix (h-region) shorter than 18-20 amino acids.</text>
</comment>
<dbReference type="PRINTS" id="PR00728">
    <property type="entry name" value="SIGNALPTASE"/>
</dbReference>
<keyword evidence="4" id="KW-0378">Hydrolase</keyword>
<evidence type="ECO:0000256" key="4">
    <source>
        <dbReference type="ARBA" id="ARBA00022801"/>
    </source>
</evidence>
<dbReference type="eggNOG" id="arCOG01740">
    <property type="taxonomic scope" value="Archaea"/>
</dbReference>
<dbReference type="GO" id="GO:0004252">
    <property type="term" value="F:serine-type endopeptidase activity"/>
    <property type="evidence" value="ECO:0007669"/>
    <property type="project" value="InterPro"/>
</dbReference>
<dbReference type="HOGENOM" id="CLU_037192_0_0_2"/>
<feature type="transmembrane region" description="Helical" evidence="11">
    <location>
        <begin position="308"/>
        <end position="328"/>
    </location>
</feature>
<reference evidence="13 14" key="1">
    <citation type="journal article" date="2015" name="Appl. Environ. Microbiol.">
        <title>The Geoglobus acetivorans genome: Fe(III) reduction, acetate utilization, autotrophic growth, and degradation of aromatic compounds in a hyperthermophilic archaeon.</title>
        <authorList>
            <person name="Mardanov A.V."/>
            <person name="Slododkina G.B."/>
            <person name="Slobodkin A.I."/>
            <person name="Beletsky A.V."/>
            <person name="Gavrilov S.N."/>
            <person name="Kublanov I.V."/>
            <person name="Bonch-Osmolovskaya E.A."/>
            <person name="Skryabin K.G."/>
            <person name="Ravin N.V."/>
        </authorList>
    </citation>
    <scope>NUCLEOTIDE SEQUENCE [LARGE SCALE GENOMIC DNA]</scope>
    <source>
        <strain evidence="13 14">SBH6</strain>
    </source>
</reference>
<dbReference type="AlphaFoldDB" id="A0A0A7GET0"/>
<evidence type="ECO:0000256" key="9">
    <source>
        <dbReference type="ARBA" id="ARBA00033305"/>
    </source>
</evidence>
<evidence type="ECO:0000256" key="8">
    <source>
        <dbReference type="ARBA" id="ARBA00023136"/>
    </source>
</evidence>
<dbReference type="GO" id="GO:0006465">
    <property type="term" value="P:signal peptide processing"/>
    <property type="evidence" value="ECO:0007669"/>
    <property type="project" value="InterPro"/>
</dbReference>
<gene>
    <name evidence="13" type="ORF">GACE_1517</name>
</gene>
<dbReference type="SUPFAM" id="SSF51306">
    <property type="entry name" value="LexA/Signal peptidase"/>
    <property type="match status" value="1"/>
</dbReference>
<keyword evidence="5" id="KW-0256">Endoplasmic reticulum</keyword>
<dbReference type="KEGG" id="gac:GACE_1517"/>
<dbReference type="Gene3D" id="2.10.109.10">
    <property type="entry name" value="Umud Fragment, subunit A"/>
    <property type="match status" value="1"/>
</dbReference>
<dbReference type="InterPro" id="IPR019756">
    <property type="entry name" value="Pept_S26A_signal_pept_1_Ser-AS"/>
</dbReference>
<keyword evidence="3 11" id="KW-0812">Transmembrane</keyword>
<evidence type="ECO:0000256" key="7">
    <source>
        <dbReference type="ARBA" id="ARBA00022989"/>
    </source>
</evidence>
<dbReference type="CDD" id="cd06530">
    <property type="entry name" value="S26_SPase_I"/>
    <property type="match status" value="1"/>
</dbReference>
<dbReference type="GeneID" id="24798099"/>
<sequence length="354" mass="40329">MRRGFALIISISILIFSFSTVLGALMNRPVFVSYITSNSMEPTLSKGDLIFMTPVFFSLEKGDIIVFYSNGEWVCHRIFSEISGGYITKGDNNIATDQQSGKDLVKKEFIAGKVITFLDRPVKIPQVGNYVSEVSEFAWKHKMLMLTLFFLAGLAEIMLGGDKKRRKKRRSRKSLRLHSDQVFLILTFSLLLLATFSGTIWIGSEKIQYGVTSAGGLREEWVLPGQVFQRNLTISNNLHYPMIYAVKGGENSAIDGYFVLWPGESKTLTVTIKAPIETRLYEEKIIVAKYFPLLPPEIAYRLFSINEYIPVLMIDLEILALLAVIHMFGGEKKYYRIRIQPGSFKRKMRNFQLK</sequence>
<keyword evidence="7 11" id="KW-1133">Transmembrane helix</keyword>
<evidence type="ECO:0000256" key="3">
    <source>
        <dbReference type="ARBA" id="ARBA00022692"/>
    </source>
</evidence>
<keyword evidence="8 11" id="KW-0472">Membrane</keyword>
<dbReference type="STRING" id="565033.GACE_1517"/>
<evidence type="ECO:0000313" key="13">
    <source>
        <dbReference type="EMBL" id="AIY90554.1"/>
    </source>
</evidence>
<comment type="subcellular location">
    <subcellularLocation>
        <location evidence="1">Endoplasmic reticulum membrane</location>
        <topology evidence="1">Single-pass type II membrane protein</topology>
    </subcellularLocation>
</comment>
<evidence type="ECO:0000256" key="10">
    <source>
        <dbReference type="ARBA" id="ARBA00045533"/>
    </source>
</evidence>
<dbReference type="EMBL" id="CP009552">
    <property type="protein sequence ID" value="AIY90554.1"/>
    <property type="molecule type" value="Genomic_DNA"/>
</dbReference>
<protein>
    <recommendedName>
        <fullName evidence="9">Signal peptidase I</fullName>
    </recommendedName>
</protein>
<organism evidence="13 14">
    <name type="scientific">Geoglobus acetivorans</name>
    <dbReference type="NCBI Taxonomy" id="565033"/>
    <lineage>
        <taxon>Archaea</taxon>
        <taxon>Methanobacteriati</taxon>
        <taxon>Methanobacteriota</taxon>
        <taxon>Archaeoglobi</taxon>
        <taxon>Archaeoglobales</taxon>
        <taxon>Archaeoglobaceae</taxon>
        <taxon>Geoglobus</taxon>
    </lineage>
</organism>
<dbReference type="GO" id="GO:0016020">
    <property type="term" value="C:membrane"/>
    <property type="evidence" value="ECO:0007669"/>
    <property type="project" value="InterPro"/>
</dbReference>
<dbReference type="Pfam" id="PF00717">
    <property type="entry name" value="Peptidase_S24"/>
    <property type="match status" value="1"/>
</dbReference>
<feature type="transmembrane region" description="Helical" evidence="11">
    <location>
        <begin position="143"/>
        <end position="161"/>
    </location>
</feature>
<feature type="domain" description="Peptidase S24/S26A/S26B/S26C" evidence="12">
    <location>
        <begin position="27"/>
        <end position="84"/>
    </location>
</feature>
<dbReference type="InterPro" id="IPR019533">
    <property type="entry name" value="Peptidase_S26"/>
</dbReference>
<evidence type="ECO:0000256" key="5">
    <source>
        <dbReference type="ARBA" id="ARBA00022824"/>
    </source>
</evidence>
<proteinExistence type="predicted"/>
<evidence type="ECO:0000256" key="6">
    <source>
        <dbReference type="ARBA" id="ARBA00022968"/>
    </source>
</evidence>
<dbReference type="InterPro" id="IPR015927">
    <property type="entry name" value="Peptidase_S24_S26A/B/C"/>
</dbReference>
<keyword evidence="2" id="KW-0645">Protease</keyword>
<dbReference type="RefSeq" id="WP_048092403.1">
    <property type="nucleotide sequence ID" value="NZ_CP009552.1"/>
</dbReference>
<dbReference type="NCBIfam" id="TIGR02228">
    <property type="entry name" value="sigpep_I_arch"/>
    <property type="match status" value="1"/>
</dbReference>
<dbReference type="PROSITE" id="PS00501">
    <property type="entry name" value="SPASE_I_1"/>
    <property type="match status" value="1"/>
</dbReference>
<accession>A0A0A7GET0</accession>
<dbReference type="PANTHER" id="PTHR10806">
    <property type="entry name" value="SIGNAL PEPTIDASE COMPLEX CATALYTIC SUBUNIT SEC11"/>
    <property type="match status" value="1"/>
</dbReference>
<dbReference type="InterPro" id="IPR036286">
    <property type="entry name" value="LexA/Signal_pep-like_sf"/>
</dbReference>
<dbReference type="InterPro" id="IPR001733">
    <property type="entry name" value="Peptidase_S26B"/>
</dbReference>
<evidence type="ECO:0000256" key="2">
    <source>
        <dbReference type="ARBA" id="ARBA00022670"/>
    </source>
</evidence>
<evidence type="ECO:0000259" key="12">
    <source>
        <dbReference type="Pfam" id="PF00717"/>
    </source>
</evidence>